<evidence type="ECO:0000259" key="4">
    <source>
        <dbReference type="PROSITE" id="PS01124"/>
    </source>
</evidence>
<keyword evidence="2" id="KW-0238">DNA-binding</keyword>
<dbReference type="InterPro" id="IPR018060">
    <property type="entry name" value="HTH_AraC"/>
</dbReference>
<gene>
    <name evidence="5" type="ORF">QQM35_01925</name>
</gene>
<organism evidence="5 6">
    <name type="scientific">Staphylococcus hsinchuensis</name>
    <dbReference type="NCBI Taxonomy" id="3051183"/>
    <lineage>
        <taxon>Bacteria</taxon>
        <taxon>Bacillati</taxon>
        <taxon>Bacillota</taxon>
        <taxon>Bacilli</taxon>
        <taxon>Bacillales</taxon>
        <taxon>Staphylococcaceae</taxon>
        <taxon>Staphylococcus</taxon>
    </lineage>
</organism>
<dbReference type="PANTHER" id="PTHR43280">
    <property type="entry name" value="ARAC-FAMILY TRANSCRIPTIONAL REGULATOR"/>
    <property type="match status" value="1"/>
</dbReference>
<evidence type="ECO:0000256" key="2">
    <source>
        <dbReference type="ARBA" id="ARBA00023125"/>
    </source>
</evidence>
<name>A0ABZ3EEM8_9STAP</name>
<reference evidence="5 6" key="1">
    <citation type="journal article" date="2024" name="Pathogens">
        <title>Staphylococcus hsinchuensis sp. nov., Isolated from Soymilk.</title>
        <authorList>
            <person name="Wang Y.T."/>
            <person name="Lin Y.C."/>
            <person name="Hsieh Y.H."/>
            <person name="Lin Y.T."/>
            <person name="Hamada M."/>
            <person name="Chen C.C."/>
            <person name="Liou J.S."/>
            <person name="Lee A.Y."/>
            <person name="Zhang W.L."/>
            <person name="Chen Y.T."/>
            <person name="Huang C.H."/>
        </authorList>
    </citation>
    <scope>NUCLEOTIDE SEQUENCE [LARGE SCALE GENOMIC DNA]</scope>
    <source>
        <strain evidence="5 6">H164</strain>
    </source>
</reference>
<dbReference type="InterPro" id="IPR018062">
    <property type="entry name" value="HTH_AraC-typ_CS"/>
</dbReference>
<feature type="domain" description="HTH araC/xylS-type" evidence="4">
    <location>
        <begin position="151"/>
        <end position="249"/>
    </location>
</feature>
<keyword evidence="6" id="KW-1185">Reference proteome</keyword>
<dbReference type="Proteomes" id="UP001436297">
    <property type="component" value="Chromosome"/>
</dbReference>
<dbReference type="PANTHER" id="PTHR43280:SF2">
    <property type="entry name" value="HTH-TYPE TRANSCRIPTIONAL REGULATOR EXSA"/>
    <property type="match status" value="1"/>
</dbReference>
<dbReference type="EMBL" id="CP128355">
    <property type="protein sequence ID" value="XAF70900.1"/>
    <property type="molecule type" value="Genomic_DNA"/>
</dbReference>
<accession>A0ABZ3EEM8</accession>
<proteinExistence type="predicted"/>
<dbReference type="InterPro" id="IPR009057">
    <property type="entry name" value="Homeodomain-like_sf"/>
</dbReference>
<dbReference type="PROSITE" id="PS00041">
    <property type="entry name" value="HTH_ARAC_FAMILY_1"/>
    <property type="match status" value="1"/>
</dbReference>
<keyword evidence="3" id="KW-0804">Transcription</keyword>
<sequence>MINTTTLTLRNNYTSLLTRNINKIIILIPLGKPCNINLNGKSLTISEGLIINNTDLYQYEKVEQLIELAIPLQLLCEKASNLNYIYYDFKQIVNFTSFKRLITHDLFEAYCHNKNIHAYIKEVIQYLLDYAKVQLNNTYLPAYYTKHPLLRKIVDYINSHIDTALTTKDLADAFYISQSYISILFSKHMSINYKSYINSLRISLSIYDLINNQYSISNIAVKYNFNNVAIFTKHFKFYLKIPPKEYKYQYRATSDTYNYKLKVLDKELVVFLKSYNQTQALTKPNDDVLKIDLTKLKPNIHINGHYVIIHLNSLYDLLVVADQQLENRILQHFSNINFLIKNTNVEHFNVLDSQKLFNAIVTLIQKQYHLTFNIHSLDSFQLFEHKILKLIKAHDKEQSLIRQLCLLFEPSQLITTENYNLIHSVLQPYQGLKTALVIDHFIEKRQNLTDIISHIHSIQVDYYYINMDLIQLSTYISLKSKHNNHHAFEIKQQLKHLIELCGRTMTQKLVFNNITHPALIKYFKHTICASHIYFTQFLIDFDYPIAGLGYPLYSIDENQLMVIDHNQSLMPMVHVYNMLQPFMNQNVTLINNGIIFQQDKRFHILLYHHRATETQSNHLKIEIAHHINRDFPIFSRLLNNQHGNIKCLISSSLYRTSINTTMLNHINHSNYPFATYNKHNHHKAINLSLDDASIHYLMINYE</sequence>
<dbReference type="SMART" id="SM00342">
    <property type="entry name" value="HTH_ARAC"/>
    <property type="match status" value="1"/>
</dbReference>
<dbReference type="PROSITE" id="PS01124">
    <property type="entry name" value="HTH_ARAC_FAMILY_2"/>
    <property type="match status" value="1"/>
</dbReference>
<evidence type="ECO:0000313" key="6">
    <source>
        <dbReference type="Proteomes" id="UP001436297"/>
    </source>
</evidence>
<protein>
    <submittedName>
        <fullName evidence="5">AraC family transcriptional regulator</fullName>
    </submittedName>
</protein>
<evidence type="ECO:0000256" key="1">
    <source>
        <dbReference type="ARBA" id="ARBA00023015"/>
    </source>
</evidence>
<dbReference type="RefSeq" id="WP_251517382.1">
    <property type="nucleotide sequence ID" value="NZ_CP128355.1"/>
</dbReference>
<dbReference type="SUPFAM" id="SSF46689">
    <property type="entry name" value="Homeodomain-like"/>
    <property type="match status" value="2"/>
</dbReference>
<evidence type="ECO:0000313" key="5">
    <source>
        <dbReference type="EMBL" id="XAF70900.1"/>
    </source>
</evidence>
<keyword evidence="1" id="KW-0805">Transcription regulation</keyword>
<dbReference type="Gene3D" id="1.10.10.60">
    <property type="entry name" value="Homeodomain-like"/>
    <property type="match status" value="2"/>
</dbReference>
<dbReference type="Pfam" id="PF12833">
    <property type="entry name" value="HTH_18"/>
    <property type="match status" value="1"/>
</dbReference>
<evidence type="ECO:0000256" key="3">
    <source>
        <dbReference type="ARBA" id="ARBA00023163"/>
    </source>
</evidence>